<reference evidence="1" key="2">
    <citation type="submission" date="2013-01" db="EMBL/GenBank/DDBJ databases">
        <title>The wheat powdery mildew genome reveals unique evolution of an obligate biotroph.</title>
        <authorList>
            <person name="Oberhaensli S."/>
            <person name="Wicker T."/>
            <person name="Keller B."/>
        </authorList>
    </citation>
    <scope>NUCLEOTIDE SEQUENCE</scope>
    <source>
        <strain evidence="1">96224</strain>
    </source>
</reference>
<protein>
    <submittedName>
        <fullName evidence="2">Bgt-4464</fullName>
    </submittedName>
</protein>
<dbReference type="Proteomes" id="UP000053110">
    <property type="component" value="Unassembled WGS sequence"/>
</dbReference>
<evidence type="ECO:0000313" key="1">
    <source>
        <dbReference type="EMBL" id="EPQ67167.1"/>
    </source>
</evidence>
<reference evidence="2" key="3">
    <citation type="submission" date="2018-07" db="EMBL/GenBank/DDBJ databases">
        <authorList>
            <person name="Quirk P.G."/>
            <person name="Krulwich T.A."/>
        </authorList>
    </citation>
    <scope>NUCLEOTIDE SEQUENCE</scope>
    <source>
        <strain evidence="2">96224</strain>
    </source>
</reference>
<reference evidence="3" key="1">
    <citation type="journal article" date="2013" name="Nat. Genet.">
        <title>The wheat powdery mildew genome shows the unique evolution of an obligate biotroph.</title>
        <authorList>
            <person name="Wicker T."/>
            <person name="Oberhaensli S."/>
            <person name="Parlange F."/>
            <person name="Buchmann J.P."/>
            <person name="Shatalina M."/>
            <person name="Roffler S."/>
            <person name="Ben-David R."/>
            <person name="Dolezel J."/>
            <person name="Simkova H."/>
            <person name="Schulze-Lefert P."/>
            <person name="Spanu P.D."/>
            <person name="Bruggmann R."/>
            <person name="Amselem J."/>
            <person name="Quesneville H."/>
            <person name="Ver Loren van Themaat E."/>
            <person name="Paape T."/>
            <person name="Shimizu K.K."/>
            <person name="Keller B."/>
        </authorList>
    </citation>
    <scope>NUCLEOTIDE SEQUENCE [LARGE SCALE GENOMIC DNA]</scope>
    <source>
        <strain evidence="3">96224</strain>
    </source>
</reference>
<evidence type="ECO:0000313" key="2">
    <source>
        <dbReference type="EMBL" id="SUZ07638.1"/>
    </source>
</evidence>
<dbReference type="HOGENOM" id="CLU_1272087_0_0_1"/>
<proteinExistence type="predicted"/>
<evidence type="ECO:0000313" key="3">
    <source>
        <dbReference type="Proteomes" id="UP000053110"/>
    </source>
</evidence>
<name>A0A061HL84_BLUGR</name>
<accession>A0A061HL84</accession>
<gene>
    <name evidence="1" type="ORF">BGT96224_4464</name>
    <name evidence="2" type="ORF">BGT96224V2_LOCUS586</name>
</gene>
<sequence>MISTAYNRPSSVLVPHVVTNSHLHVLSMVPTWERGTEFPYYATDDSQWSSAPWRGEFPHNLIFSPDIECFQGANIDSDYAWQSIWTYPSTEDQVKAQQNVGFDSTLQTGLSYGGYMSADSGEQSSTALLTPSPERSFEDHAVFPSGQVENLDPYQTIYPGIGFISYPEKIGTKLFLQRLASLPKPYFQIYALPTLGNLVNILTFRHCWTMYKDNIGC</sequence>
<dbReference type="EMBL" id="UIGY01000001">
    <property type="protein sequence ID" value="SUZ07638.1"/>
    <property type="molecule type" value="Genomic_DNA"/>
</dbReference>
<organism evidence="2">
    <name type="scientific">Blumeria graminis f. sp. tritici 96224</name>
    <dbReference type="NCBI Taxonomy" id="1268274"/>
    <lineage>
        <taxon>Eukaryota</taxon>
        <taxon>Fungi</taxon>
        <taxon>Dikarya</taxon>
        <taxon>Ascomycota</taxon>
        <taxon>Pezizomycotina</taxon>
        <taxon>Leotiomycetes</taxon>
        <taxon>Erysiphales</taxon>
        <taxon>Erysiphaceae</taxon>
        <taxon>Blumeria</taxon>
    </lineage>
</organism>
<dbReference type="EMBL" id="KE373851">
    <property type="protein sequence ID" value="EPQ67167.1"/>
    <property type="molecule type" value="Genomic_DNA"/>
</dbReference>
<dbReference type="AlphaFoldDB" id="A0A061HL84"/>